<evidence type="ECO:0000256" key="1">
    <source>
        <dbReference type="SAM" id="Phobius"/>
    </source>
</evidence>
<protein>
    <submittedName>
        <fullName evidence="2">Uncharacterized protein</fullName>
    </submittedName>
</protein>
<comment type="caution">
    <text evidence="2">The sequence shown here is derived from an EMBL/GenBank/DDBJ whole genome shotgun (WGS) entry which is preliminary data.</text>
</comment>
<reference evidence="2 3" key="1">
    <citation type="journal article" date="2014" name="Genome Biol. Evol.">
        <title>Acetic acid bacteria genomes reveal functional traits for adaptation to life in insect guts.</title>
        <authorList>
            <person name="Chouaia B."/>
            <person name="Gaiarsa S."/>
            <person name="Crotti E."/>
            <person name="Comandatore F."/>
            <person name="Degli Esposti M."/>
            <person name="Ricci I."/>
            <person name="Alma A."/>
            <person name="Favia G."/>
            <person name="Bandi C."/>
            <person name="Daffonchio D."/>
        </authorList>
    </citation>
    <scope>NUCLEOTIDE SEQUENCE [LARGE SCALE GENOMIC DNA]</scope>
    <source>
        <strain evidence="2 3">SF2.1</strain>
    </source>
</reference>
<evidence type="ECO:0000313" key="2">
    <source>
        <dbReference type="EMBL" id="CDG41123.1"/>
    </source>
</evidence>
<evidence type="ECO:0000313" key="3">
    <source>
        <dbReference type="Proteomes" id="UP000027583"/>
    </source>
</evidence>
<gene>
    <name evidence="2" type="ORF">ASAP_3078</name>
</gene>
<accession>A0A060QK30</accession>
<dbReference type="RefSeq" id="WP_146926341.1">
    <property type="nucleotide sequence ID" value="NZ_CBLX010000027.1"/>
</dbReference>
<dbReference type="EMBL" id="CBLX010000027">
    <property type="protein sequence ID" value="CDG41123.1"/>
    <property type="molecule type" value="Genomic_DNA"/>
</dbReference>
<dbReference type="GeneID" id="78227878"/>
<dbReference type="AlphaFoldDB" id="A0A060QK30"/>
<keyword evidence="1" id="KW-1133">Transmembrane helix</keyword>
<keyword evidence="1" id="KW-0472">Membrane</keyword>
<proteinExistence type="predicted"/>
<keyword evidence="1" id="KW-0812">Transmembrane</keyword>
<name>A0A060QK30_9PROT</name>
<sequence>MTAEVANMSLEIREAKAQRRLRYRMIAMVVGVLMFHVCLAWAIAGTSVDMQDHFHTNYWALGATLFWAMYAVYNMSVS</sequence>
<organism evidence="2 3">
    <name type="scientific">Asaia bogorensis</name>
    <dbReference type="NCBI Taxonomy" id="91915"/>
    <lineage>
        <taxon>Bacteria</taxon>
        <taxon>Pseudomonadati</taxon>
        <taxon>Pseudomonadota</taxon>
        <taxon>Alphaproteobacteria</taxon>
        <taxon>Acetobacterales</taxon>
        <taxon>Acetobacteraceae</taxon>
        <taxon>Asaia</taxon>
    </lineage>
</organism>
<reference evidence="2 3" key="2">
    <citation type="journal article" date="2014" name="PLoS ONE">
        <title>Evolution of mitochondria reconstructed from the energy metabolism of living bacteria.</title>
        <authorList>
            <person name="Degli Esposti M."/>
            <person name="Chouaia B."/>
            <person name="Comandatore F."/>
            <person name="Crotti E."/>
            <person name="Sassera D."/>
            <person name="Lievens P.M."/>
            <person name="Daffonchio D."/>
            <person name="Bandi C."/>
        </authorList>
    </citation>
    <scope>NUCLEOTIDE SEQUENCE [LARGE SCALE GENOMIC DNA]</scope>
    <source>
        <strain evidence="2 3">SF2.1</strain>
    </source>
</reference>
<feature type="transmembrane region" description="Helical" evidence="1">
    <location>
        <begin position="21"/>
        <end position="44"/>
    </location>
</feature>
<dbReference type="Proteomes" id="UP000027583">
    <property type="component" value="Unassembled WGS sequence"/>
</dbReference>
<feature type="transmembrane region" description="Helical" evidence="1">
    <location>
        <begin position="56"/>
        <end position="73"/>
    </location>
</feature>